<evidence type="ECO:0000313" key="3">
    <source>
        <dbReference type="Proteomes" id="UP000016931"/>
    </source>
</evidence>
<sequence>MRIKSVTQYRLSSLQPPRCSSAISQIQTNDPSPRSLLPLRTCILSPTTSASESSGMWYLLRHVGNLAQTSSSIQTQHELLRIGTHISGGPAARTISEPSADFMSAPPQAPTRQAGAASVCRKRSQRDKR</sequence>
<keyword evidence="3" id="KW-1185">Reference proteome</keyword>
<dbReference type="RefSeq" id="XP_016758018.1">
    <property type="nucleotide sequence ID" value="XM_016906534.1"/>
</dbReference>
<dbReference type="HOGENOM" id="CLU_1950172_0_0_1"/>
<dbReference type="GeneID" id="27903671"/>
<reference evidence="2 3" key="1">
    <citation type="journal article" date="2012" name="PLoS Pathog.">
        <title>Diverse lifestyles and strategies of plant pathogenesis encoded in the genomes of eighteen Dothideomycetes fungi.</title>
        <authorList>
            <person name="Ohm R.A."/>
            <person name="Feau N."/>
            <person name="Henrissat B."/>
            <person name="Schoch C.L."/>
            <person name="Horwitz B.A."/>
            <person name="Barry K.W."/>
            <person name="Condon B.J."/>
            <person name="Copeland A.C."/>
            <person name="Dhillon B."/>
            <person name="Glaser F."/>
            <person name="Hesse C.N."/>
            <person name="Kosti I."/>
            <person name="LaButti K."/>
            <person name="Lindquist E.A."/>
            <person name="Lucas S."/>
            <person name="Salamov A.A."/>
            <person name="Bradshaw R.E."/>
            <person name="Ciuffetti L."/>
            <person name="Hamelin R.C."/>
            <person name="Kema G.H.J."/>
            <person name="Lawrence C."/>
            <person name="Scott J.A."/>
            <person name="Spatafora J.W."/>
            <person name="Turgeon B.G."/>
            <person name="de Wit P.J.G.M."/>
            <person name="Zhong S."/>
            <person name="Goodwin S.B."/>
            <person name="Grigoriev I.V."/>
        </authorList>
    </citation>
    <scope>NUCLEOTIDE SEQUENCE [LARGE SCALE GENOMIC DNA]</scope>
    <source>
        <strain evidence="2 3">SO2202</strain>
    </source>
</reference>
<gene>
    <name evidence="2" type="ORF">SEPMUDRAFT_151001</name>
</gene>
<protein>
    <submittedName>
        <fullName evidence="2">Uncharacterized protein</fullName>
    </submittedName>
</protein>
<accession>M3CBV5</accession>
<feature type="region of interest" description="Disordered" evidence="1">
    <location>
        <begin position="90"/>
        <end position="129"/>
    </location>
</feature>
<dbReference type="EMBL" id="KB456268">
    <property type="protein sequence ID" value="EMF09897.1"/>
    <property type="molecule type" value="Genomic_DNA"/>
</dbReference>
<dbReference type="Proteomes" id="UP000016931">
    <property type="component" value="Unassembled WGS sequence"/>
</dbReference>
<evidence type="ECO:0000256" key="1">
    <source>
        <dbReference type="SAM" id="MobiDB-lite"/>
    </source>
</evidence>
<name>M3CBV5_SPHMS</name>
<proteinExistence type="predicted"/>
<evidence type="ECO:0000313" key="2">
    <source>
        <dbReference type="EMBL" id="EMF09897.1"/>
    </source>
</evidence>
<dbReference type="AlphaFoldDB" id="M3CBV5"/>
<feature type="compositionally biased region" description="Basic residues" evidence="1">
    <location>
        <begin position="120"/>
        <end position="129"/>
    </location>
</feature>
<organism evidence="2 3">
    <name type="scientific">Sphaerulina musiva (strain SO2202)</name>
    <name type="common">Poplar stem canker fungus</name>
    <name type="synonym">Septoria musiva</name>
    <dbReference type="NCBI Taxonomy" id="692275"/>
    <lineage>
        <taxon>Eukaryota</taxon>
        <taxon>Fungi</taxon>
        <taxon>Dikarya</taxon>
        <taxon>Ascomycota</taxon>
        <taxon>Pezizomycotina</taxon>
        <taxon>Dothideomycetes</taxon>
        <taxon>Dothideomycetidae</taxon>
        <taxon>Mycosphaerellales</taxon>
        <taxon>Mycosphaerellaceae</taxon>
        <taxon>Sphaerulina</taxon>
    </lineage>
</organism>